<dbReference type="RefSeq" id="WP_309939930.1">
    <property type="nucleotide sequence ID" value="NZ_AP025305.1"/>
</dbReference>
<gene>
    <name evidence="1" type="ORF">HNQ88_003137</name>
</gene>
<sequence>MRVLLLLIVLFLTLERLSAQMIPFKVGVDQCMCPIEDKLTERNKSVYSKLLRLNRANYFESKDSLLLKEYIKEYEACIDSLSVESSRFDLIEIIKVSHCPLIMANAFVALKNMNHGIYSDAEIIELLNLHIKKNESIANFDQGCGKHSKFLFEYMISLGDRPNFGDLNSLSEVKKYHLDIDLSEMKVAKHHYLKYIFDSKYYNTGINALAEFQPKEDKEFTYQQIKSSIISAKNSLPKVELDSVSALFEFSLLHRIIPQWEGTLWSFEGHTSIPKKGYIACGYFVSTTLQDVGIKLNRYKLAQQLPINEARSLAFDQQVITITEFDYLERIKKIKEHISDGIHFIGFDEQHVGYVLKQRGQLYIIHSNNLGEGKVMIENAEYSDAFYGYAEVHIVELSNNQKLLEAWINGNEIKIVM</sequence>
<dbReference type="EMBL" id="JAVDQD010000003">
    <property type="protein sequence ID" value="MDR6240089.1"/>
    <property type="molecule type" value="Genomic_DNA"/>
</dbReference>
<reference evidence="1" key="1">
    <citation type="submission" date="2023-07" db="EMBL/GenBank/DDBJ databases">
        <title>Genomic Encyclopedia of Type Strains, Phase IV (KMG-IV): sequencing the most valuable type-strain genomes for metagenomic binning, comparative biology and taxonomic classification.</title>
        <authorList>
            <person name="Goeker M."/>
        </authorList>
    </citation>
    <scope>NUCLEOTIDE SEQUENCE</scope>
    <source>
        <strain evidence="1">DSM 26174</strain>
    </source>
</reference>
<comment type="caution">
    <text evidence="1">The sequence shown here is derived from an EMBL/GenBank/DDBJ whole genome shotgun (WGS) entry which is preliminary data.</text>
</comment>
<dbReference type="AlphaFoldDB" id="A0AAE3XQB8"/>
<evidence type="ECO:0000313" key="1">
    <source>
        <dbReference type="EMBL" id="MDR6240089.1"/>
    </source>
</evidence>
<evidence type="ECO:0000313" key="2">
    <source>
        <dbReference type="Proteomes" id="UP001185092"/>
    </source>
</evidence>
<dbReference type="Proteomes" id="UP001185092">
    <property type="component" value="Unassembled WGS sequence"/>
</dbReference>
<keyword evidence="2" id="KW-1185">Reference proteome</keyword>
<organism evidence="1 2">
    <name type="scientific">Aureibacter tunicatorum</name>
    <dbReference type="NCBI Taxonomy" id="866807"/>
    <lineage>
        <taxon>Bacteria</taxon>
        <taxon>Pseudomonadati</taxon>
        <taxon>Bacteroidota</taxon>
        <taxon>Cytophagia</taxon>
        <taxon>Cytophagales</taxon>
        <taxon>Persicobacteraceae</taxon>
        <taxon>Aureibacter</taxon>
    </lineage>
</organism>
<name>A0AAE3XQB8_9BACT</name>
<protein>
    <submittedName>
        <fullName evidence="1">Uncharacterized protein</fullName>
    </submittedName>
</protein>
<proteinExistence type="predicted"/>
<accession>A0AAE3XQB8</accession>